<dbReference type="GO" id="GO:0032259">
    <property type="term" value="P:methylation"/>
    <property type="evidence" value="ECO:0007669"/>
    <property type="project" value="UniProtKB-KW"/>
</dbReference>
<keyword evidence="2" id="KW-0489">Methyltransferase</keyword>
<evidence type="ECO:0000313" key="3">
    <source>
        <dbReference type="Proteomes" id="UP000568664"/>
    </source>
</evidence>
<dbReference type="Proteomes" id="UP000568664">
    <property type="component" value="Unassembled WGS sequence"/>
</dbReference>
<sequence length="169" mass="19491">MDTKLNSIIDIGCGLGDMYSFLLSQGYEGEYLGLDFVEDFVTLANEKFVDHPKAKFQVFDINKQRVPSGYDYILLSGVFNNKTDDSEQFLYSCLRKMFAACEKGVGFNAMSTYVDFFAEDLYYSNPLEVFDFCKKELTLNVTLKHDYLVKEGSVPYEYTIFLHKQPNKE</sequence>
<proteinExistence type="predicted"/>
<dbReference type="InterPro" id="IPR013217">
    <property type="entry name" value="Methyltransf_12"/>
</dbReference>
<dbReference type="SUPFAM" id="SSF53335">
    <property type="entry name" value="S-adenosyl-L-methionine-dependent methyltransferases"/>
    <property type="match status" value="1"/>
</dbReference>
<dbReference type="GO" id="GO:0008168">
    <property type="term" value="F:methyltransferase activity"/>
    <property type="evidence" value="ECO:0007669"/>
    <property type="project" value="UniProtKB-KW"/>
</dbReference>
<feature type="domain" description="Methyltransferase type 12" evidence="1">
    <location>
        <begin position="9"/>
        <end position="93"/>
    </location>
</feature>
<dbReference type="InterPro" id="IPR029063">
    <property type="entry name" value="SAM-dependent_MTases_sf"/>
</dbReference>
<dbReference type="CDD" id="cd02440">
    <property type="entry name" value="AdoMet_MTases"/>
    <property type="match status" value="1"/>
</dbReference>
<protein>
    <submittedName>
        <fullName evidence="2">Class I SAM-dependent methyltransferase</fullName>
    </submittedName>
</protein>
<dbReference type="Pfam" id="PF08242">
    <property type="entry name" value="Methyltransf_12"/>
    <property type="match status" value="1"/>
</dbReference>
<keyword evidence="3" id="KW-1185">Reference proteome</keyword>
<gene>
    <name evidence="2" type="ORF">HII17_15160</name>
</gene>
<accession>A0A7Y0LE63</accession>
<reference evidence="2 3" key="1">
    <citation type="submission" date="2020-04" db="EMBL/GenBank/DDBJ databases">
        <title>Thalassotalea sp. M1531, isolated from the surface of marine red alga.</title>
        <authorList>
            <person name="Pang L."/>
            <person name="Lu D.-C."/>
        </authorList>
    </citation>
    <scope>NUCLEOTIDE SEQUENCE [LARGE SCALE GENOMIC DNA]</scope>
    <source>
        <strain evidence="2 3">M1531</strain>
    </source>
</reference>
<keyword evidence="2" id="KW-0808">Transferase</keyword>
<dbReference type="AlphaFoldDB" id="A0A7Y0LE63"/>
<evidence type="ECO:0000259" key="1">
    <source>
        <dbReference type="Pfam" id="PF08242"/>
    </source>
</evidence>
<organism evidence="2 3">
    <name type="scientific">Thalassotalea algicola</name>
    <dbReference type="NCBI Taxonomy" id="2716224"/>
    <lineage>
        <taxon>Bacteria</taxon>
        <taxon>Pseudomonadati</taxon>
        <taxon>Pseudomonadota</taxon>
        <taxon>Gammaproteobacteria</taxon>
        <taxon>Alteromonadales</taxon>
        <taxon>Colwelliaceae</taxon>
        <taxon>Thalassotalea</taxon>
    </lineage>
</organism>
<name>A0A7Y0LE63_9GAMM</name>
<evidence type="ECO:0000313" key="2">
    <source>
        <dbReference type="EMBL" id="NMP32895.1"/>
    </source>
</evidence>
<dbReference type="EMBL" id="JABBXH010000005">
    <property type="protein sequence ID" value="NMP32895.1"/>
    <property type="molecule type" value="Genomic_DNA"/>
</dbReference>
<dbReference type="Gene3D" id="3.40.50.150">
    <property type="entry name" value="Vaccinia Virus protein VP39"/>
    <property type="match status" value="1"/>
</dbReference>
<comment type="caution">
    <text evidence="2">The sequence shown here is derived from an EMBL/GenBank/DDBJ whole genome shotgun (WGS) entry which is preliminary data.</text>
</comment>